<dbReference type="PANTHER" id="PTHR40618:SF1">
    <property type="entry name" value="B-ZIP TRANSCRIPTION FACTOR (EUROFUNG)"/>
    <property type="match status" value="1"/>
</dbReference>
<dbReference type="CDD" id="cd14688">
    <property type="entry name" value="bZIP_YAP"/>
    <property type="match status" value="1"/>
</dbReference>
<accession>A0A6A6PUX8</accession>
<evidence type="ECO:0000313" key="4">
    <source>
        <dbReference type="Proteomes" id="UP000799767"/>
    </source>
</evidence>
<feature type="region of interest" description="Disordered" evidence="2">
    <location>
        <begin position="1"/>
        <end position="50"/>
    </location>
</feature>
<sequence length="601" mass="66030">MAEPQPTTSGRRKRPRRASSPDDDEYEVEKRRGRPRVDKHDESAADRRRTQIRLAQRAYRQRKESTLDDLRKRVSDLTTTIELMNQSFVACRDRLRPSLAPEQMRHLQELAVHFEGLVKDARNPPEDVMPPSSSTTTTPPPATSHGGAAAARKAQEQPPPPVMIEEPEARWDTAAQQQRQQEQTVASWIDRTALRDSSRTSATPPMSGVWGYEMSGAANEPGSDEVLSFDQLIQSRDLVKQQIDISMASLDSPREATEYHGSSHVPNGLALPRTYSPDEGTFARRLFRATCEAAYTLILNPLRNPARFEQVFSLSLLGRDRAKIIAHLGDRLAGQATDDLDYWQAPLIHIGGAGTHYPRRDLNGALLPKKPTHHLGIIGPQRLALLAHAQRDSITTDMTVEIAGFEGEWLDPYDVQGYLEEKGVFMGPRVSYVEMEVGERFPDSTSLSTLSSSPPSVVTPPDAPRYRAADPMNMYDNPMQWSDFTDADMAAAGLSSGMQQLGGAGSGAWMNPMQQGGIVKGFDAGGAAALGQSGVLDVPLPTSNPALLDPLASREFAKKKIVDVTKFVQVLTASAVCLGRAPGYRRKDVDRALALAAFESF</sequence>
<dbReference type="PANTHER" id="PTHR40618">
    <property type="entry name" value="B-ZIP TRANSCRIPTION FACTOR (EUROFUNG)-RELATED"/>
    <property type="match status" value="1"/>
</dbReference>
<dbReference type="EMBL" id="MU001635">
    <property type="protein sequence ID" value="KAF2483755.1"/>
    <property type="molecule type" value="Genomic_DNA"/>
</dbReference>
<evidence type="ECO:0000256" key="2">
    <source>
        <dbReference type="SAM" id="MobiDB-lite"/>
    </source>
</evidence>
<feature type="compositionally biased region" description="Low complexity" evidence="2">
    <location>
        <begin position="443"/>
        <end position="456"/>
    </location>
</feature>
<dbReference type="GO" id="GO:0003700">
    <property type="term" value="F:DNA-binding transcription factor activity"/>
    <property type="evidence" value="ECO:0007669"/>
    <property type="project" value="InterPro"/>
</dbReference>
<dbReference type="InterPro" id="IPR046347">
    <property type="entry name" value="bZIP_sf"/>
</dbReference>
<dbReference type="AlphaFoldDB" id="A0A6A6PUX8"/>
<feature type="region of interest" description="Disordered" evidence="2">
    <location>
        <begin position="122"/>
        <end position="163"/>
    </location>
</feature>
<protein>
    <recommendedName>
        <fullName evidence="5">BZIP domain-containing protein</fullName>
    </recommendedName>
</protein>
<evidence type="ECO:0008006" key="5">
    <source>
        <dbReference type="Google" id="ProtNLM"/>
    </source>
</evidence>
<dbReference type="OrthoDB" id="3555317at2759"/>
<feature type="compositionally biased region" description="Basic and acidic residues" evidence="2">
    <location>
        <begin position="35"/>
        <end position="49"/>
    </location>
</feature>
<feature type="region of interest" description="Disordered" evidence="2">
    <location>
        <begin position="171"/>
        <end position="190"/>
    </location>
</feature>
<keyword evidence="4" id="KW-1185">Reference proteome</keyword>
<feature type="coiled-coil region" evidence="1">
    <location>
        <begin position="60"/>
        <end position="87"/>
    </location>
</feature>
<feature type="region of interest" description="Disordered" evidence="2">
    <location>
        <begin position="443"/>
        <end position="463"/>
    </location>
</feature>
<name>A0A6A6PUX8_9PEZI</name>
<gene>
    <name evidence="3" type="ORF">BDY17DRAFT_310704</name>
</gene>
<dbReference type="Gene3D" id="1.20.5.170">
    <property type="match status" value="1"/>
</dbReference>
<dbReference type="RefSeq" id="XP_033590325.1">
    <property type="nucleotide sequence ID" value="XM_033735470.1"/>
</dbReference>
<proteinExistence type="predicted"/>
<evidence type="ECO:0000256" key="1">
    <source>
        <dbReference type="SAM" id="Coils"/>
    </source>
</evidence>
<dbReference type="SUPFAM" id="SSF57959">
    <property type="entry name" value="Leucine zipper domain"/>
    <property type="match status" value="1"/>
</dbReference>
<dbReference type="Proteomes" id="UP000799767">
    <property type="component" value="Unassembled WGS sequence"/>
</dbReference>
<organism evidence="3 4">
    <name type="scientific">Neohortaea acidophila</name>
    <dbReference type="NCBI Taxonomy" id="245834"/>
    <lineage>
        <taxon>Eukaryota</taxon>
        <taxon>Fungi</taxon>
        <taxon>Dikarya</taxon>
        <taxon>Ascomycota</taxon>
        <taxon>Pezizomycotina</taxon>
        <taxon>Dothideomycetes</taxon>
        <taxon>Dothideomycetidae</taxon>
        <taxon>Mycosphaerellales</taxon>
        <taxon>Teratosphaeriaceae</taxon>
        <taxon>Neohortaea</taxon>
    </lineage>
</organism>
<dbReference type="GeneID" id="54476472"/>
<keyword evidence="1" id="KW-0175">Coiled coil</keyword>
<feature type="compositionally biased region" description="Low complexity" evidence="2">
    <location>
        <begin position="130"/>
        <end position="151"/>
    </location>
</feature>
<reference evidence="3" key="1">
    <citation type="journal article" date="2020" name="Stud. Mycol.">
        <title>101 Dothideomycetes genomes: a test case for predicting lifestyles and emergence of pathogens.</title>
        <authorList>
            <person name="Haridas S."/>
            <person name="Albert R."/>
            <person name="Binder M."/>
            <person name="Bloem J."/>
            <person name="Labutti K."/>
            <person name="Salamov A."/>
            <person name="Andreopoulos B."/>
            <person name="Baker S."/>
            <person name="Barry K."/>
            <person name="Bills G."/>
            <person name="Bluhm B."/>
            <person name="Cannon C."/>
            <person name="Castanera R."/>
            <person name="Culley D."/>
            <person name="Daum C."/>
            <person name="Ezra D."/>
            <person name="Gonzalez J."/>
            <person name="Henrissat B."/>
            <person name="Kuo A."/>
            <person name="Liang C."/>
            <person name="Lipzen A."/>
            <person name="Lutzoni F."/>
            <person name="Magnuson J."/>
            <person name="Mondo S."/>
            <person name="Nolan M."/>
            <person name="Ohm R."/>
            <person name="Pangilinan J."/>
            <person name="Park H.-J."/>
            <person name="Ramirez L."/>
            <person name="Alfaro M."/>
            <person name="Sun H."/>
            <person name="Tritt A."/>
            <person name="Yoshinaga Y."/>
            <person name="Zwiers L.-H."/>
            <person name="Turgeon B."/>
            <person name="Goodwin S."/>
            <person name="Spatafora J."/>
            <person name="Crous P."/>
            <person name="Grigoriev I."/>
        </authorList>
    </citation>
    <scope>NUCLEOTIDE SEQUENCE</scope>
    <source>
        <strain evidence="3">CBS 113389</strain>
    </source>
</reference>
<evidence type="ECO:0000313" key="3">
    <source>
        <dbReference type="EMBL" id="KAF2483755.1"/>
    </source>
</evidence>